<dbReference type="SUPFAM" id="SSF56112">
    <property type="entry name" value="Protein kinase-like (PK-like)"/>
    <property type="match status" value="1"/>
</dbReference>
<dbReference type="VEuPathDB" id="FungiDB:MCYG_07853"/>
<feature type="domain" description="Aminoglycoside phosphotransferase" evidence="1">
    <location>
        <begin position="75"/>
        <end position="277"/>
    </location>
</feature>
<dbReference type="Gene3D" id="3.90.1200.10">
    <property type="match status" value="1"/>
</dbReference>
<dbReference type="HOGENOM" id="CLU_021768_0_0_1"/>
<organism evidence="2 3">
    <name type="scientific">Arthroderma otae (strain ATCC MYA-4605 / CBS 113480)</name>
    <name type="common">Microsporum canis</name>
    <dbReference type="NCBI Taxonomy" id="554155"/>
    <lineage>
        <taxon>Eukaryota</taxon>
        <taxon>Fungi</taxon>
        <taxon>Dikarya</taxon>
        <taxon>Ascomycota</taxon>
        <taxon>Pezizomycotina</taxon>
        <taxon>Eurotiomycetes</taxon>
        <taxon>Eurotiomycetidae</taxon>
        <taxon>Onygenales</taxon>
        <taxon>Arthrodermataceae</taxon>
        <taxon>Microsporum</taxon>
    </lineage>
</organism>
<dbReference type="OMA" id="EWRNKWI"/>
<name>C5FXJ4_ARTOC</name>
<proteinExistence type="predicted"/>
<dbReference type="InterPro" id="IPR002575">
    <property type="entry name" value="Aminoglycoside_PTrfase"/>
</dbReference>
<dbReference type="GeneID" id="9230418"/>
<dbReference type="Pfam" id="PF01636">
    <property type="entry name" value="APH"/>
    <property type="match status" value="1"/>
</dbReference>
<keyword evidence="2" id="KW-0808">Transferase</keyword>
<dbReference type="GO" id="GO:0016740">
    <property type="term" value="F:transferase activity"/>
    <property type="evidence" value="ECO:0007669"/>
    <property type="project" value="UniProtKB-KW"/>
</dbReference>
<dbReference type="PANTHER" id="PTHR21310">
    <property type="entry name" value="AMINOGLYCOSIDE PHOSPHOTRANSFERASE-RELATED-RELATED"/>
    <property type="match status" value="1"/>
</dbReference>
<dbReference type="PANTHER" id="PTHR21310:SF54">
    <property type="entry name" value="AMINOGLYCOSIDE PHOSPHOTRANSFERASE DOMAIN-CONTAINING PROTEIN"/>
    <property type="match status" value="1"/>
</dbReference>
<sequence length="289" mass="33475">MTRVGEKEVDFLDSSFFTTKPGHRSLPTPAEVIALSPKFHTHPQPTPAKFEHLDLIVKCGSHVVVEEALCLRMLRKTFAKKVPVPEVYGWRVEGRDVFIYMELIRGETLQNKWDHLTDQERSSICGQLKEIISTFRKVEQDPTDPFIGSVSRGSLLDYVLENMPSAGPFKSIQEFNDWFSALPQRWLPDSSKYQDPYREYLPDDGKIKFTHGDLHRGNIIISPGSNPRILAVIDWTHAGWYPEYWEYCKALYTAHYNGDWRNVWIPTFLDHYTVEFDVFAEYVLQMGAV</sequence>
<accession>C5FXJ4</accession>
<evidence type="ECO:0000259" key="1">
    <source>
        <dbReference type="Pfam" id="PF01636"/>
    </source>
</evidence>
<gene>
    <name evidence="2" type="ORF">MCYG_07853</name>
</gene>
<dbReference type="EMBL" id="DS995707">
    <property type="protein sequence ID" value="EEQ35034.1"/>
    <property type="molecule type" value="Genomic_DNA"/>
</dbReference>
<dbReference type="CDD" id="cd05120">
    <property type="entry name" value="APH_ChoK_like"/>
    <property type="match status" value="1"/>
</dbReference>
<evidence type="ECO:0000313" key="2">
    <source>
        <dbReference type="EMBL" id="EEQ35034.1"/>
    </source>
</evidence>
<dbReference type="InterPro" id="IPR051678">
    <property type="entry name" value="AGP_Transferase"/>
</dbReference>
<dbReference type="STRING" id="554155.C5FXJ4"/>
<dbReference type="Proteomes" id="UP000002035">
    <property type="component" value="Unassembled WGS sequence"/>
</dbReference>
<keyword evidence="3" id="KW-1185">Reference proteome</keyword>
<protein>
    <submittedName>
        <fullName evidence="2">Phosphotransferase family protein</fullName>
    </submittedName>
</protein>
<dbReference type="InterPro" id="IPR011009">
    <property type="entry name" value="Kinase-like_dom_sf"/>
</dbReference>
<dbReference type="RefSeq" id="XP_002844070.1">
    <property type="nucleotide sequence ID" value="XM_002844024.1"/>
</dbReference>
<reference evidence="3" key="1">
    <citation type="journal article" date="2012" name="MBio">
        <title>Comparative genome analysis of Trichophyton rubrum and related dermatophytes reveals candidate genes involved in infection.</title>
        <authorList>
            <person name="Martinez D.A."/>
            <person name="Oliver B.G."/>
            <person name="Graeser Y."/>
            <person name="Goldberg J.M."/>
            <person name="Li W."/>
            <person name="Martinez-Rossi N.M."/>
            <person name="Monod M."/>
            <person name="Shelest E."/>
            <person name="Barton R.C."/>
            <person name="Birch E."/>
            <person name="Brakhage A.A."/>
            <person name="Chen Z."/>
            <person name="Gurr S.J."/>
            <person name="Heiman D."/>
            <person name="Heitman J."/>
            <person name="Kosti I."/>
            <person name="Rossi A."/>
            <person name="Saif S."/>
            <person name="Samalova M."/>
            <person name="Saunders C.W."/>
            <person name="Shea T."/>
            <person name="Summerbell R.C."/>
            <person name="Xu J."/>
            <person name="Young S."/>
            <person name="Zeng Q."/>
            <person name="Birren B.W."/>
            <person name="Cuomo C.A."/>
            <person name="White T.C."/>
        </authorList>
    </citation>
    <scope>NUCLEOTIDE SEQUENCE [LARGE SCALE GENOMIC DNA]</scope>
    <source>
        <strain evidence="3">ATCC MYA-4605 / CBS 113480</strain>
    </source>
</reference>
<dbReference type="OrthoDB" id="2906425at2759"/>
<evidence type="ECO:0000313" key="3">
    <source>
        <dbReference type="Proteomes" id="UP000002035"/>
    </source>
</evidence>
<dbReference type="AlphaFoldDB" id="C5FXJ4"/>
<dbReference type="eggNOG" id="ENOG502RYS9">
    <property type="taxonomic scope" value="Eukaryota"/>
</dbReference>